<dbReference type="AlphaFoldDB" id="A0A1I7SZ04"/>
<sequence>MNFDCAAYEQYNELSAKHNRLCVEYDKIEPELVTIHKQMKSGEKIEKCEMAELRSALHVFLDTARVFISAESTAEREFRTNIGSVIDFLTLLKNTLNKIELAIDSYESGETTKPNDGI</sequence>
<dbReference type="WBParaSite" id="Csp11.Scaffold37.g182.t1">
    <property type="protein sequence ID" value="Csp11.Scaffold37.g182.t1"/>
    <property type="gene ID" value="Csp11.Scaffold37.g182"/>
</dbReference>
<name>A0A1I7SZ04_9PELO</name>
<reference evidence="2" key="1">
    <citation type="submission" date="2016-11" db="UniProtKB">
        <authorList>
            <consortium name="WormBaseParasite"/>
        </authorList>
    </citation>
    <scope>IDENTIFICATION</scope>
</reference>
<dbReference type="Proteomes" id="UP000095282">
    <property type="component" value="Unplaced"/>
</dbReference>
<proteinExistence type="predicted"/>
<evidence type="ECO:0000313" key="1">
    <source>
        <dbReference type="Proteomes" id="UP000095282"/>
    </source>
</evidence>
<accession>A0A1I7SZ04</accession>
<dbReference type="STRING" id="1561998.A0A1I7SZ04"/>
<keyword evidence="1" id="KW-1185">Reference proteome</keyword>
<protein>
    <submittedName>
        <fullName evidence="2">Uncharacterized protein</fullName>
    </submittedName>
</protein>
<evidence type="ECO:0000313" key="2">
    <source>
        <dbReference type="WBParaSite" id="Csp11.Scaffold37.g182.t1"/>
    </source>
</evidence>
<organism evidence="1 2">
    <name type="scientific">Caenorhabditis tropicalis</name>
    <dbReference type="NCBI Taxonomy" id="1561998"/>
    <lineage>
        <taxon>Eukaryota</taxon>
        <taxon>Metazoa</taxon>
        <taxon>Ecdysozoa</taxon>
        <taxon>Nematoda</taxon>
        <taxon>Chromadorea</taxon>
        <taxon>Rhabditida</taxon>
        <taxon>Rhabditina</taxon>
        <taxon>Rhabditomorpha</taxon>
        <taxon>Rhabditoidea</taxon>
        <taxon>Rhabditidae</taxon>
        <taxon>Peloderinae</taxon>
        <taxon>Caenorhabditis</taxon>
    </lineage>
</organism>